<sequence>MLLAGALGCDREAANSCGSDGQDLAGPPVELPILIQPTRHCRAPHEDEPAGDGPEGQVCTWQAVAGATEPGRVFADYADCGVVRTQRPYYPMPSADVYPQGDPRLEEVEYASELQWVQAQIRATGCACCHSDVAPAGPVRWTVDAPGNWMGTFSDRDVAALAGLIDTSMFGRFPPEDNNGFHRVDSVPSTDPDRMRSFFADELHHRGRLPEEFDDAPPTGAILLEQQAYEVEPCACGEGVGHDGTIEWSGGEARYLYVMEAGAANPTIPPNLDLPEGTIWRVDVPHDGTPLESGAVEFGVVPEGAAQDWPHAGAPASLEPGQEYTLYVTRDVAQPITRCTFIAQ</sequence>
<gene>
    <name evidence="1" type="ORF">PPSIR1_05093</name>
</gene>
<dbReference type="STRING" id="391625.PPSIR1_05093"/>
<dbReference type="EMBL" id="ABCS01000001">
    <property type="protein sequence ID" value="EDM81815.1"/>
    <property type="molecule type" value="Genomic_DNA"/>
</dbReference>
<accession>A6FWZ1</accession>
<evidence type="ECO:0000313" key="2">
    <source>
        <dbReference type="Proteomes" id="UP000005801"/>
    </source>
</evidence>
<reference evidence="1 2" key="1">
    <citation type="submission" date="2007-06" db="EMBL/GenBank/DDBJ databases">
        <authorList>
            <person name="Shimkets L."/>
            <person name="Ferriera S."/>
            <person name="Johnson J."/>
            <person name="Kravitz S."/>
            <person name="Beeson K."/>
            <person name="Sutton G."/>
            <person name="Rogers Y.-H."/>
            <person name="Friedman R."/>
            <person name="Frazier M."/>
            <person name="Venter J.C."/>
        </authorList>
    </citation>
    <scope>NUCLEOTIDE SEQUENCE [LARGE SCALE GENOMIC DNA]</scope>
    <source>
        <strain evidence="1 2">SIR-1</strain>
    </source>
</reference>
<dbReference type="Proteomes" id="UP000005801">
    <property type="component" value="Unassembled WGS sequence"/>
</dbReference>
<organism evidence="1 2">
    <name type="scientific">Plesiocystis pacifica SIR-1</name>
    <dbReference type="NCBI Taxonomy" id="391625"/>
    <lineage>
        <taxon>Bacteria</taxon>
        <taxon>Pseudomonadati</taxon>
        <taxon>Myxococcota</taxon>
        <taxon>Polyangia</taxon>
        <taxon>Nannocystales</taxon>
        <taxon>Nannocystaceae</taxon>
        <taxon>Plesiocystis</taxon>
    </lineage>
</organism>
<proteinExistence type="predicted"/>
<dbReference type="AlphaFoldDB" id="A6FWZ1"/>
<evidence type="ECO:0000313" key="1">
    <source>
        <dbReference type="EMBL" id="EDM81815.1"/>
    </source>
</evidence>
<name>A6FWZ1_9BACT</name>
<protein>
    <submittedName>
        <fullName evidence="1">Uncharacterized protein</fullName>
    </submittedName>
</protein>
<keyword evidence="2" id="KW-1185">Reference proteome</keyword>
<comment type="caution">
    <text evidence="1">The sequence shown here is derived from an EMBL/GenBank/DDBJ whole genome shotgun (WGS) entry which is preliminary data.</text>
</comment>